<sequence length="234" mass="26181">MKRFWKDVRVEQLADGWQVALDGRPLKTQGKREQIVPSEALAQALAAEWDRQGDTVDPASLPGRDMADFAIDRIATGEEDVISKLLAFGETDTLCYRAEPGEAVFRRQEEVWEPLVRATEQREGIRLERISGIIHRPQPDASIAALRKRLAEQDAFILAPLLTLSSLSASLCIGLAALQPSADTKALWDAANLEEDWQAELWGEDAEAAEVRARRTADFERAMEFLDLVRNRVS</sequence>
<dbReference type="PANTHER" id="PTHR21013:SF10">
    <property type="entry name" value="ATP SYNTHASE MITOCHONDRIAL F1 COMPLEX ASSEMBLY FACTOR 2"/>
    <property type="match status" value="1"/>
</dbReference>
<evidence type="ECO:0000256" key="4">
    <source>
        <dbReference type="SAM" id="Phobius"/>
    </source>
</evidence>
<organism evidence="5 6">
    <name type="scientific">Parerythrobacter jejuensis</name>
    <dbReference type="NCBI Taxonomy" id="795812"/>
    <lineage>
        <taxon>Bacteria</taxon>
        <taxon>Pseudomonadati</taxon>
        <taxon>Pseudomonadota</taxon>
        <taxon>Alphaproteobacteria</taxon>
        <taxon>Sphingomonadales</taxon>
        <taxon>Erythrobacteraceae</taxon>
        <taxon>Parerythrobacter</taxon>
    </lineage>
</organism>
<feature type="transmembrane region" description="Helical" evidence="4">
    <location>
        <begin position="155"/>
        <end position="178"/>
    </location>
</feature>
<protein>
    <submittedName>
        <fullName evidence="5">Molecular chaperone</fullName>
    </submittedName>
</protein>
<dbReference type="AlphaFoldDB" id="A0A845ASR9"/>
<dbReference type="EMBL" id="WTYE01000001">
    <property type="protein sequence ID" value="MXP31556.1"/>
    <property type="molecule type" value="Genomic_DNA"/>
</dbReference>
<dbReference type="Pfam" id="PF07542">
    <property type="entry name" value="ATP12"/>
    <property type="match status" value="1"/>
</dbReference>
<dbReference type="GO" id="GO:0043461">
    <property type="term" value="P:proton-transporting ATP synthase complex assembly"/>
    <property type="evidence" value="ECO:0007669"/>
    <property type="project" value="InterPro"/>
</dbReference>
<comment type="similarity">
    <text evidence="1">Belongs to the ATP12 family.</text>
</comment>
<dbReference type="InterPro" id="IPR023335">
    <property type="entry name" value="ATP12_ortho_dom_sf"/>
</dbReference>
<keyword evidence="4" id="KW-0472">Membrane</keyword>
<keyword evidence="4" id="KW-1133">Transmembrane helix</keyword>
<dbReference type="SUPFAM" id="SSF160909">
    <property type="entry name" value="ATP12-like"/>
    <property type="match status" value="1"/>
</dbReference>
<dbReference type="InterPro" id="IPR011419">
    <property type="entry name" value="ATP12_ATP_synth-F1-assembly"/>
</dbReference>
<gene>
    <name evidence="5" type="ORF">GRI94_06950</name>
</gene>
<dbReference type="Gene3D" id="3.30.2180.10">
    <property type="entry name" value="ATP12-like"/>
    <property type="match status" value="1"/>
</dbReference>
<dbReference type="Proteomes" id="UP000446786">
    <property type="component" value="Unassembled WGS sequence"/>
</dbReference>
<keyword evidence="6" id="KW-1185">Reference proteome</keyword>
<accession>A0A845ASR9</accession>
<comment type="caution">
    <text evidence="5">The sequence shown here is derived from an EMBL/GenBank/DDBJ whole genome shotgun (WGS) entry which is preliminary data.</text>
</comment>
<dbReference type="RefSeq" id="WP_160778982.1">
    <property type="nucleotide sequence ID" value="NZ_BAAAZF010000001.1"/>
</dbReference>
<proteinExistence type="inferred from homology"/>
<dbReference type="Gene3D" id="1.10.3580.10">
    <property type="entry name" value="ATP12 ATPase"/>
    <property type="match status" value="1"/>
</dbReference>
<keyword evidence="4" id="KW-0812">Transmembrane</keyword>
<name>A0A845ASR9_9SPHN</name>
<keyword evidence="3" id="KW-0143">Chaperone</keyword>
<dbReference type="InterPro" id="IPR042272">
    <property type="entry name" value="ATP12_ATP_synth-F1-assembly_N"/>
</dbReference>
<evidence type="ECO:0000313" key="6">
    <source>
        <dbReference type="Proteomes" id="UP000446786"/>
    </source>
</evidence>
<evidence type="ECO:0000256" key="2">
    <source>
        <dbReference type="ARBA" id="ARBA00022946"/>
    </source>
</evidence>
<dbReference type="PANTHER" id="PTHR21013">
    <property type="entry name" value="ATP SYNTHASE MITOCHONDRIAL F1 COMPLEX ASSEMBLY FACTOR 2/ATP12 PROTEIN, MITOCHONDRIAL PRECURSOR"/>
    <property type="match status" value="1"/>
</dbReference>
<evidence type="ECO:0000256" key="1">
    <source>
        <dbReference type="ARBA" id="ARBA00008231"/>
    </source>
</evidence>
<dbReference type="OrthoDB" id="9797825at2"/>
<evidence type="ECO:0000313" key="5">
    <source>
        <dbReference type="EMBL" id="MXP31556.1"/>
    </source>
</evidence>
<keyword evidence="2" id="KW-0809">Transit peptide</keyword>
<reference evidence="5 6" key="1">
    <citation type="submission" date="2019-12" db="EMBL/GenBank/DDBJ databases">
        <title>Genomic-based taxomic classification of the family Erythrobacteraceae.</title>
        <authorList>
            <person name="Xu L."/>
        </authorList>
    </citation>
    <scope>NUCLEOTIDE SEQUENCE [LARGE SCALE GENOMIC DNA]</scope>
    <source>
        <strain evidence="5 6">JCM 16677</strain>
    </source>
</reference>
<evidence type="ECO:0000256" key="3">
    <source>
        <dbReference type="ARBA" id="ARBA00023186"/>
    </source>
</evidence>